<keyword evidence="7" id="KW-0132">Cell division</keyword>
<dbReference type="GO" id="GO:0051301">
    <property type="term" value="P:cell division"/>
    <property type="evidence" value="ECO:0007669"/>
    <property type="project" value="UniProtKB-KW"/>
</dbReference>
<dbReference type="SUPFAM" id="SSF56519">
    <property type="entry name" value="Penicillin binding protein dimerisation domain"/>
    <property type="match status" value="1"/>
</dbReference>
<dbReference type="GO" id="GO:0008658">
    <property type="term" value="F:penicillin binding"/>
    <property type="evidence" value="ECO:0007669"/>
    <property type="project" value="InterPro"/>
</dbReference>
<dbReference type="Gene3D" id="3.40.710.10">
    <property type="entry name" value="DD-peptidase/beta-lactamase superfamily"/>
    <property type="match status" value="1"/>
</dbReference>
<dbReference type="InterPro" id="IPR050515">
    <property type="entry name" value="Beta-lactam/transpept"/>
</dbReference>
<evidence type="ECO:0000256" key="2">
    <source>
        <dbReference type="ARBA" id="ARBA00022645"/>
    </source>
</evidence>
<dbReference type="PANTHER" id="PTHR30627">
    <property type="entry name" value="PEPTIDOGLYCAN D,D-TRANSPEPTIDASE"/>
    <property type="match status" value="1"/>
</dbReference>
<dbReference type="InterPro" id="IPR005311">
    <property type="entry name" value="PBP_dimer"/>
</dbReference>
<dbReference type="Gene3D" id="3.90.1310.10">
    <property type="entry name" value="Penicillin-binding protein 2a (Domain 2)"/>
    <property type="match status" value="1"/>
</dbReference>
<name>A0A1W6P087_9RHOB</name>
<feature type="domain" description="Penicillin-binding protein dimerisation" evidence="6">
    <location>
        <begin position="88"/>
        <end position="224"/>
    </location>
</feature>
<keyword evidence="2" id="KW-0121">Carboxypeptidase</keyword>
<keyword evidence="8" id="KW-1185">Reference proteome</keyword>
<evidence type="ECO:0000313" key="8">
    <source>
        <dbReference type="Proteomes" id="UP000242447"/>
    </source>
</evidence>
<dbReference type="SUPFAM" id="SSF56601">
    <property type="entry name" value="beta-lactamase/transpeptidase-like"/>
    <property type="match status" value="1"/>
</dbReference>
<evidence type="ECO:0000313" key="7">
    <source>
        <dbReference type="EMBL" id="ARO14925.1"/>
    </source>
</evidence>
<dbReference type="GO" id="GO:0016757">
    <property type="term" value="F:glycosyltransferase activity"/>
    <property type="evidence" value="ECO:0007669"/>
    <property type="project" value="UniProtKB-KW"/>
</dbReference>
<gene>
    <name evidence="7" type="primary">ftsI</name>
    <name evidence="7" type="ORF">BVG79_01581</name>
</gene>
<proteinExistence type="predicted"/>
<evidence type="ECO:0000256" key="3">
    <source>
        <dbReference type="ARBA" id="ARBA00023136"/>
    </source>
</evidence>
<keyword evidence="7" id="KW-0808">Transferase</keyword>
<dbReference type="GO" id="GO:0004180">
    <property type="term" value="F:carboxypeptidase activity"/>
    <property type="evidence" value="ECO:0007669"/>
    <property type="project" value="UniProtKB-KW"/>
</dbReference>
<evidence type="ECO:0000259" key="6">
    <source>
        <dbReference type="Pfam" id="PF03717"/>
    </source>
</evidence>
<keyword evidence="4" id="KW-1133">Transmembrane helix</keyword>
<dbReference type="EC" id="2.4.1.129" evidence="7"/>
<dbReference type="Pfam" id="PF03717">
    <property type="entry name" value="PBP_dimer"/>
    <property type="match status" value="1"/>
</dbReference>
<evidence type="ECO:0000259" key="5">
    <source>
        <dbReference type="Pfam" id="PF00905"/>
    </source>
</evidence>
<dbReference type="Gene3D" id="3.30.450.330">
    <property type="match status" value="1"/>
</dbReference>
<dbReference type="KEGG" id="kro:BVG79_01581"/>
<dbReference type="PANTHER" id="PTHR30627:SF1">
    <property type="entry name" value="PEPTIDOGLYCAN D,D-TRANSPEPTIDASE FTSI"/>
    <property type="match status" value="1"/>
</dbReference>
<organism evidence="7 8">
    <name type="scientific">Ketogulonicigenium robustum</name>
    <dbReference type="NCBI Taxonomy" id="92947"/>
    <lineage>
        <taxon>Bacteria</taxon>
        <taxon>Pseudomonadati</taxon>
        <taxon>Pseudomonadota</taxon>
        <taxon>Alphaproteobacteria</taxon>
        <taxon>Rhodobacterales</taxon>
        <taxon>Roseobacteraceae</taxon>
        <taxon>Ketogulonicigenium</taxon>
    </lineage>
</organism>
<feature type="domain" description="Penicillin-binding protein transpeptidase" evidence="5">
    <location>
        <begin position="264"/>
        <end position="546"/>
    </location>
</feature>
<keyword evidence="7" id="KW-0328">Glycosyltransferase</keyword>
<keyword evidence="7" id="KW-0131">Cell cycle</keyword>
<sequence>MIRKPLRPLARILQARESGESTDAIQRENMRLRQEEERDYGRQRAERRLLLLGAAFALGFFMVGGRMALLASTEPSEPRTSAGLVASITSQRADIVDRNGRLLATNIETASVYVHPQQLVDPERAARELAQIFPELNEERMLHDFTSDRRFLWIRRQISPEQRQAVHDIGDPGILFGAREARLYPNGPIAAHVMGGAGFGNEDVSSAEVIGVAGVERFFDERLRDPAHLAEPLQLSIDLTVQAAVEQVLQGGITMMNAKGAAGIIMDIHTGEIIAMASLPDFDPNDRPRVLTEGDQSDSPLFNRAVQGVYELGSVFKIFAAAQAIDLGLVNQDTVLDTRSPLVVGRFRISDFGNYGAQNSVHQIIEKSSNVGSARLAMLIGPQRQRDFLGELGFLTPTGLELSEAATGVPLLPRTWGELTSITASYGHGFSSSPVHLAAGYSTLLNGGHLVRPTLVHTEDHPLGEQIVSQSVSEDAREMLRSVVTHGTASFANIPGYAIGGKTGSADKPKPTGGYYDDKVIATFAGAFPMEDPQYVFVITMDEPSEFVAGQTRRTAGWTTVPVTAEIIRRVAPLLGVRPNVEVTGSSDVSGVH</sequence>
<dbReference type="GO" id="GO:0005886">
    <property type="term" value="C:plasma membrane"/>
    <property type="evidence" value="ECO:0007669"/>
    <property type="project" value="TreeGrafter"/>
</dbReference>
<dbReference type="STRING" id="92947.BVG79_01581"/>
<dbReference type="InterPro" id="IPR036138">
    <property type="entry name" value="PBP_dimer_sf"/>
</dbReference>
<dbReference type="GO" id="GO:0071555">
    <property type="term" value="P:cell wall organization"/>
    <property type="evidence" value="ECO:0007669"/>
    <property type="project" value="TreeGrafter"/>
</dbReference>
<dbReference type="AlphaFoldDB" id="A0A1W6P087"/>
<dbReference type="InterPro" id="IPR001460">
    <property type="entry name" value="PCN-bd_Tpept"/>
</dbReference>
<dbReference type="OrthoDB" id="9789078at2"/>
<dbReference type="Pfam" id="PF00905">
    <property type="entry name" value="Transpeptidase"/>
    <property type="match status" value="1"/>
</dbReference>
<keyword evidence="2" id="KW-0645">Protease</keyword>
<reference evidence="7 8" key="1">
    <citation type="submission" date="2017-02" db="EMBL/GenBank/DDBJ databases">
        <title>Ketogulonicigenium robustum SPU B003 Genome sequencing and assembly.</title>
        <authorList>
            <person name="Li Y."/>
            <person name="Liu L."/>
            <person name="Wang C."/>
            <person name="Zhang M."/>
            <person name="Zhang T."/>
            <person name="Zhang Y."/>
        </authorList>
    </citation>
    <scope>NUCLEOTIDE SEQUENCE [LARGE SCALE GENOMIC DNA]</scope>
    <source>
        <strain evidence="7 8">SPU_B003</strain>
    </source>
</reference>
<keyword evidence="2" id="KW-0378">Hydrolase</keyword>
<protein>
    <submittedName>
        <fullName evidence="7">Cell division protein FtsI (Penicillin-binding protein 3)</fullName>
        <ecNumber evidence="7">2.4.1.129</ecNumber>
    </submittedName>
</protein>
<keyword evidence="3 4" id="KW-0472">Membrane</keyword>
<evidence type="ECO:0000256" key="4">
    <source>
        <dbReference type="SAM" id="Phobius"/>
    </source>
</evidence>
<keyword evidence="4" id="KW-0812">Transmembrane</keyword>
<feature type="transmembrane region" description="Helical" evidence="4">
    <location>
        <begin position="49"/>
        <end position="69"/>
    </location>
</feature>
<dbReference type="EMBL" id="CP019937">
    <property type="protein sequence ID" value="ARO14925.1"/>
    <property type="molecule type" value="Genomic_DNA"/>
</dbReference>
<dbReference type="RefSeq" id="WP_085786391.1">
    <property type="nucleotide sequence ID" value="NZ_CP019937.1"/>
</dbReference>
<comment type="subcellular location">
    <subcellularLocation>
        <location evidence="1">Membrane</location>
    </subcellularLocation>
</comment>
<accession>A0A1W6P087</accession>
<dbReference type="InterPro" id="IPR012338">
    <property type="entry name" value="Beta-lactam/transpept-like"/>
</dbReference>
<evidence type="ECO:0000256" key="1">
    <source>
        <dbReference type="ARBA" id="ARBA00004370"/>
    </source>
</evidence>
<dbReference type="Proteomes" id="UP000242447">
    <property type="component" value="Chromosome"/>
</dbReference>